<evidence type="ECO:0000256" key="4">
    <source>
        <dbReference type="ARBA" id="ARBA00022519"/>
    </source>
</evidence>
<evidence type="ECO:0000256" key="10">
    <source>
        <dbReference type="SAM" id="MobiDB-lite"/>
    </source>
</evidence>
<dbReference type="GO" id="GO:0006744">
    <property type="term" value="P:ubiquinone biosynthetic process"/>
    <property type="evidence" value="ECO:0007669"/>
    <property type="project" value="UniProtKB-UniRule"/>
</dbReference>
<keyword evidence="9" id="KW-1003">Cell membrane</keyword>
<dbReference type="Pfam" id="PF01040">
    <property type="entry name" value="UbiA"/>
    <property type="match status" value="1"/>
</dbReference>
<feature type="transmembrane region" description="Helical" evidence="9">
    <location>
        <begin position="243"/>
        <end position="262"/>
    </location>
</feature>
<dbReference type="EMBL" id="CP011339">
    <property type="protein sequence ID" value="AKV66324.1"/>
    <property type="molecule type" value="Genomic_DNA"/>
</dbReference>
<keyword evidence="8 9" id="KW-0472">Membrane</keyword>
<evidence type="ECO:0000256" key="5">
    <source>
        <dbReference type="ARBA" id="ARBA00022679"/>
    </source>
</evidence>
<comment type="function">
    <text evidence="9">Catalyzes the prenylation of para-hydroxybenzoate (PHB) with an all-trans polyprenyl group. Mediates the second step in the final reaction sequence of plastoquinone-9 (PQ-9) biosynthesis, which is the condensation of the polyisoprenoid side chain with PHB, generating the first membrane-bound Q intermediate 4-hydroxy-3-solanesylbenzoate.</text>
</comment>
<evidence type="ECO:0000256" key="3">
    <source>
        <dbReference type="ARBA" id="ARBA00005985"/>
    </source>
</evidence>
<keyword evidence="5 9" id="KW-0808">Transferase</keyword>
<sequence length="364" mass="40113">MGLGVSSWSSVAGRRSSGDYFYLFFPHPKPHTPLPQNPTSHTPLPQNPTPHTQPPTPHTPLTPSFYFLREIMTISQPDLEPTWMTIIRLLRWDKPAGRLILMVPALWAVFLAADGVPPLPLIGVIILGTLATSAAGCVVNDLWDRDIDPQVDRTRNRPLAARALSIKVGLIIALIAFFCAAILALYLNFLSFCLCVAAVPLIICYPLAKRFFPVPQLVLSLAWGFAVLICWSAVTGSLNSNTFILWGAVIFWTLAFDTIYALSDREDDLKVGINSSAIFFGKYAPEAVGVFFAITVGLLAWEGQKMQLSASFWLGLGLAAIAWLRQYQLLRQSDLPKPVYGQMFGQNVWVGFILLAAMIGGSYF</sequence>
<dbReference type="AlphaFoldDB" id="A0A0K1RWQ5"/>
<feature type="transmembrane region" description="Helical" evidence="9">
    <location>
        <begin position="96"/>
        <end position="113"/>
    </location>
</feature>
<dbReference type="EC" id="2.5.1.39" evidence="9"/>
<evidence type="ECO:0000313" key="11">
    <source>
        <dbReference type="EMBL" id="AKV66324.1"/>
    </source>
</evidence>
<evidence type="ECO:0000256" key="6">
    <source>
        <dbReference type="ARBA" id="ARBA00022692"/>
    </source>
</evidence>
<comment type="subcellular location">
    <subcellularLocation>
        <location evidence="9">Cell inner membrane</location>
        <topology evidence="9">Multi-pass membrane protein</topology>
    </subcellularLocation>
    <subcellularLocation>
        <location evidence="2">Membrane</location>
        <topology evidence="2">Multi-pass membrane protein</topology>
    </subcellularLocation>
</comment>
<dbReference type="PROSITE" id="PS00943">
    <property type="entry name" value="UBIA"/>
    <property type="match status" value="1"/>
</dbReference>
<dbReference type="FunFam" id="1.20.120.1780:FF:000001">
    <property type="entry name" value="4-hydroxybenzoate octaprenyltransferase"/>
    <property type="match status" value="1"/>
</dbReference>
<dbReference type="Proteomes" id="UP000068167">
    <property type="component" value="Chromosome"/>
</dbReference>
<reference evidence="11 12" key="1">
    <citation type="journal article" date="2016" name="Stand. Genomic Sci.">
        <title>Complete genome sequence and genomic characterization of Microcystis panniformis FACHB 1757 by third-generation sequencing.</title>
        <authorList>
            <person name="Zhang J.Y."/>
            <person name="Guan R."/>
            <person name="Zhang H.J."/>
            <person name="Li H."/>
            <person name="Xiao P."/>
            <person name="Yu G.L."/>
            <person name="Du L."/>
            <person name="Cao D.M."/>
            <person name="Zhu B.C."/>
            <person name="Li R.H."/>
            <person name="Lu Z.H."/>
        </authorList>
    </citation>
    <scope>NUCLEOTIDE SEQUENCE [LARGE SCALE GENOMIC DNA]</scope>
    <source>
        <strain evidence="11 12">FACHB-1757</strain>
    </source>
</reference>
<keyword evidence="4 9" id="KW-0997">Cell inner membrane</keyword>
<dbReference type="GO" id="GO:0008412">
    <property type="term" value="F:4-hydroxybenzoate polyprenyltransferase activity"/>
    <property type="evidence" value="ECO:0007669"/>
    <property type="project" value="UniProtKB-UniRule"/>
</dbReference>
<dbReference type="PANTHER" id="PTHR11048:SF28">
    <property type="entry name" value="4-HYDROXYBENZOATE POLYPRENYLTRANSFERASE, MITOCHONDRIAL"/>
    <property type="match status" value="1"/>
</dbReference>
<name>A0A0K1RWQ5_9CHRO</name>
<evidence type="ECO:0000256" key="7">
    <source>
        <dbReference type="ARBA" id="ARBA00022989"/>
    </source>
</evidence>
<dbReference type="InterPro" id="IPR044878">
    <property type="entry name" value="UbiA_sf"/>
</dbReference>
<feature type="transmembrane region" description="Helical" evidence="9">
    <location>
        <begin position="119"/>
        <end position="143"/>
    </location>
</feature>
<dbReference type="InterPro" id="IPR006370">
    <property type="entry name" value="HB_polyprenyltransferase-like"/>
</dbReference>
<keyword evidence="12" id="KW-1185">Reference proteome</keyword>
<evidence type="ECO:0000256" key="2">
    <source>
        <dbReference type="ARBA" id="ARBA00004141"/>
    </source>
</evidence>
<evidence type="ECO:0000256" key="8">
    <source>
        <dbReference type="ARBA" id="ARBA00023136"/>
    </source>
</evidence>
<dbReference type="GO" id="GO:0005886">
    <property type="term" value="C:plasma membrane"/>
    <property type="evidence" value="ECO:0007669"/>
    <property type="project" value="UniProtKB-SubCell"/>
</dbReference>
<dbReference type="KEGG" id="mpk:VL20_1143"/>
<comment type="catalytic activity">
    <reaction evidence="9">
        <text>all-trans-nonaprenyl diphosphate + 4-hydroxybenzoate = 4-hydroxy-3-(all-trans-nonaprenyl)benzoate + diphosphate</text>
        <dbReference type="Rhea" id="RHEA:17709"/>
        <dbReference type="ChEBI" id="CHEBI:17879"/>
        <dbReference type="ChEBI" id="CHEBI:33019"/>
        <dbReference type="ChEBI" id="CHEBI:58391"/>
        <dbReference type="ChEBI" id="CHEBI:84502"/>
        <dbReference type="EC" id="2.5.1.39"/>
    </reaction>
</comment>
<feature type="transmembrane region" description="Helical" evidence="9">
    <location>
        <begin position="217"/>
        <end position="237"/>
    </location>
</feature>
<dbReference type="PATRIC" id="fig|1638788.3.peg.1149"/>
<keyword evidence="7 9" id="KW-1133">Transmembrane helix</keyword>
<feature type="transmembrane region" description="Helical" evidence="9">
    <location>
        <begin position="344"/>
        <end position="363"/>
    </location>
</feature>
<dbReference type="Gene3D" id="1.20.120.1780">
    <property type="entry name" value="UbiA prenyltransferase"/>
    <property type="match status" value="1"/>
</dbReference>
<dbReference type="CDD" id="cd13959">
    <property type="entry name" value="PT_UbiA_COQ2"/>
    <property type="match status" value="1"/>
</dbReference>
<protein>
    <recommendedName>
        <fullName evidence="9">4-hydroxybenzoate solanesyltransferase</fullName>
        <ecNumber evidence="9">2.5.1.39</ecNumber>
    </recommendedName>
    <alternativeName>
        <fullName evidence="9">4-HB polyprenyltransferase</fullName>
    </alternativeName>
</protein>
<evidence type="ECO:0000313" key="12">
    <source>
        <dbReference type="Proteomes" id="UP000068167"/>
    </source>
</evidence>
<dbReference type="NCBIfam" id="TIGR01474">
    <property type="entry name" value="ubiA_proteo"/>
    <property type="match status" value="1"/>
</dbReference>
<dbReference type="InterPro" id="IPR039653">
    <property type="entry name" value="Prenyltransferase"/>
</dbReference>
<dbReference type="NCBIfam" id="NF009514">
    <property type="entry name" value="PRK12873.1"/>
    <property type="match status" value="1"/>
</dbReference>
<dbReference type="FunFam" id="1.10.357.140:FF:000008">
    <property type="entry name" value="4-hydroxybenzoate octaprenyltransferase"/>
    <property type="match status" value="1"/>
</dbReference>
<comment type="similarity">
    <text evidence="3 9">Belongs to the UbiA prenyltransferase family.</text>
</comment>
<evidence type="ECO:0000256" key="9">
    <source>
        <dbReference type="HAMAP-Rule" id="MF_01635"/>
    </source>
</evidence>
<feature type="transmembrane region" description="Helical" evidence="9">
    <location>
        <begin position="164"/>
        <end position="183"/>
    </location>
</feature>
<dbReference type="PANTHER" id="PTHR11048">
    <property type="entry name" value="PRENYLTRANSFERASES"/>
    <property type="match status" value="1"/>
</dbReference>
<gene>
    <name evidence="9" type="primary">plqA</name>
    <name evidence="11" type="ORF">VL20_1143</name>
</gene>
<dbReference type="InterPro" id="IPR000537">
    <property type="entry name" value="UbiA_prenyltransferase"/>
</dbReference>
<accession>A0A0K1RWQ5</accession>
<feature type="region of interest" description="Disordered" evidence="10">
    <location>
        <begin position="33"/>
        <end position="59"/>
    </location>
</feature>
<dbReference type="HAMAP" id="MF_01635">
    <property type="entry name" value="UbiA"/>
    <property type="match status" value="1"/>
</dbReference>
<feature type="transmembrane region" description="Helical" evidence="9">
    <location>
        <begin position="307"/>
        <end position="324"/>
    </location>
</feature>
<dbReference type="InterPro" id="IPR030470">
    <property type="entry name" value="UbiA_prenylTrfase_CS"/>
</dbReference>
<comment type="cofactor">
    <cofactor evidence="1 9">
        <name>Mg(2+)</name>
        <dbReference type="ChEBI" id="CHEBI:18420"/>
    </cofactor>
</comment>
<proteinExistence type="inferred from homology"/>
<organism evidence="11 12">
    <name type="scientific">Microcystis panniformis FACHB-1757</name>
    <dbReference type="NCBI Taxonomy" id="1638788"/>
    <lineage>
        <taxon>Bacteria</taxon>
        <taxon>Bacillati</taxon>
        <taxon>Cyanobacteriota</taxon>
        <taxon>Cyanophyceae</taxon>
        <taxon>Oscillatoriophycideae</taxon>
        <taxon>Chroococcales</taxon>
        <taxon>Microcystaceae</taxon>
        <taxon>Microcystis</taxon>
    </lineage>
</organism>
<keyword evidence="6 9" id="KW-0812">Transmembrane</keyword>
<feature type="transmembrane region" description="Helical" evidence="9">
    <location>
        <begin position="283"/>
        <end position="301"/>
    </location>
</feature>
<dbReference type="Gene3D" id="1.10.357.140">
    <property type="entry name" value="UbiA prenyltransferase"/>
    <property type="match status" value="1"/>
</dbReference>
<evidence type="ECO:0000256" key="1">
    <source>
        <dbReference type="ARBA" id="ARBA00001946"/>
    </source>
</evidence>
<keyword evidence="9" id="KW-0460">Magnesium</keyword>
<feature type="compositionally biased region" description="Pro residues" evidence="10">
    <location>
        <begin position="45"/>
        <end position="59"/>
    </location>
</feature>